<protein>
    <submittedName>
        <fullName evidence="1">Uncharacterized protein</fullName>
    </submittedName>
</protein>
<keyword evidence="2" id="KW-1185">Reference proteome</keyword>
<dbReference type="AlphaFoldDB" id="A0A1W2GZC7"/>
<organism evidence="1 2">
    <name type="scientific">Aquiflexum balticum DSM 16537</name>
    <dbReference type="NCBI Taxonomy" id="758820"/>
    <lineage>
        <taxon>Bacteria</taxon>
        <taxon>Pseudomonadati</taxon>
        <taxon>Bacteroidota</taxon>
        <taxon>Cytophagia</taxon>
        <taxon>Cytophagales</taxon>
        <taxon>Cyclobacteriaceae</taxon>
        <taxon>Aquiflexum</taxon>
    </lineage>
</organism>
<reference evidence="2" key="1">
    <citation type="submission" date="2017-04" db="EMBL/GenBank/DDBJ databases">
        <authorList>
            <person name="Varghese N."/>
            <person name="Submissions S."/>
        </authorList>
    </citation>
    <scope>NUCLEOTIDE SEQUENCE [LARGE SCALE GENOMIC DNA]</scope>
    <source>
        <strain evidence="2">DSM 16537</strain>
    </source>
</reference>
<dbReference type="RefSeq" id="WP_084123362.1">
    <property type="nucleotide sequence ID" value="NZ_LT838813.1"/>
</dbReference>
<gene>
    <name evidence="1" type="ORF">SAMN00777080_0529</name>
</gene>
<dbReference type="OrthoDB" id="982438at2"/>
<sequence length="76" mass="9002">MTKLIPIVVEGKKIVQLNQLTIDQANDLRSWLPPNSIKIFNFQGIEINDCISFETYDYWFKTHHILTRAYETILDF</sequence>
<name>A0A1W2GZC7_9BACT</name>
<dbReference type="Proteomes" id="UP000192333">
    <property type="component" value="Chromosome I"/>
</dbReference>
<evidence type="ECO:0000313" key="2">
    <source>
        <dbReference type="Proteomes" id="UP000192333"/>
    </source>
</evidence>
<dbReference type="EMBL" id="LT838813">
    <property type="protein sequence ID" value="SMD41993.1"/>
    <property type="molecule type" value="Genomic_DNA"/>
</dbReference>
<accession>A0A1W2GZC7</accession>
<proteinExistence type="predicted"/>
<evidence type="ECO:0000313" key="1">
    <source>
        <dbReference type="EMBL" id="SMD41993.1"/>
    </source>
</evidence>